<protein>
    <submittedName>
        <fullName evidence="1">Uncharacterized protein</fullName>
    </submittedName>
</protein>
<evidence type="ECO:0000313" key="2">
    <source>
        <dbReference type="Proteomes" id="UP001064048"/>
    </source>
</evidence>
<sequence>MKLCALIILASASYALADVERFPTEEKPPEFADQEGCYLKEANKVFPYDTRVDADDGSCTQYLCSKSNNEIQKFSCEPVPILYGCKTVLDLTKGYPGCCPKEECDAPDSSYASAYAKSESGKPPVTQTFASPGAAAAAAAT</sequence>
<reference evidence="1 2" key="1">
    <citation type="journal article" date="2022" name="Genome Biol. Evol.">
        <title>The Spruce Budworm Genome: Reconstructing the Evolutionary History of Antifreeze Proteins.</title>
        <authorList>
            <person name="Beliveau C."/>
            <person name="Gagne P."/>
            <person name="Picq S."/>
            <person name="Vernygora O."/>
            <person name="Keeling C.I."/>
            <person name="Pinkney K."/>
            <person name="Doucet D."/>
            <person name="Wen F."/>
            <person name="Johnston J.S."/>
            <person name="Maaroufi H."/>
            <person name="Boyle B."/>
            <person name="Laroche J."/>
            <person name="Dewar K."/>
            <person name="Juretic N."/>
            <person name="Blackburn G."/>
            <person name="Nisole A."/>
            <person name="Brunet B."/>
            <person name="Brandao M."/>
            <person name="Lumley L."/>
            <person name="Duan J."/>
            <person name="Quan G."/>
            <person name="Lucarotti C.J."/>
            <person name="Roe A.D."/>
            <person name="Sperling F.A.H."/>
            <person name="Levesque R.C."/>
            <person name="Cusson M."/>
        </authorList>
    </citation>
    <scope>NUCLEOTIDE SEQUENCE [LARGE SCALE GENOMIC DNA]</scope>
    <source>
        <strain evidence="1">Glfc:IPQL:Cfum</strain>
    </source>
</reference>
<organism evidence="1 2">
    <name type="scientific">Choristoneura fumiferana</name>
    <name type="common">Spruce budworm moth</name>
    <name type="synonym">Archips fumiferana</name>
    <dbReference type="NCBI Taxonomy" id="7141"/>
    <lineage>
        <taxon>Eukaryota</taxon>
        <taxon>Metazoa</taxon>
        <taxon>Ecdysozoa</taxon>
        <taxon>Arthropoda</taxon>
        <taxon>Hexapoda</taxon>
        <taxon>Insecta</taxon>
        <taxon>Pterygota</taxon>
        <taxon>Neoptera</taxon>
        <taxon>Endopterygota</taxon>
        <taxon>Lepidoptera</taxon>
        <taxon>Glossata</taxon>
        <taxon>Ditrysia</taxon>
        <taxon>Tortricoidea</taxon>
        <taxon>Tortricidae</taxon>
        <taxon>Tortricinae</taxon>
        <taxon>Choristoneura</taxon>
    </lineage>
</organism>
<comment type="caution">
    <text evidence="1">The sequence shown here is derived from an EMBL/GenBank/DDBJ whole genome shotgun (WGS) entry which is preliminary data.</text>
</comment>
<accession>A0ACC0K8C0</accession>
<keyword evidence="2" id="KW-1185">Reference proteome</keyword>
<dbReference type="Proteomes" id="UP001064048">
    <property type="component" value="Chromosome 7"/>
</dbReference>
<gene>
    <name evidence="1" type="ORF">MSG28_004793</name>
</gene>
<dbReference type="EMBL" id="CM046107">
    <property type="protein sequence ID" value="KAI8432395.1"/>
    <property type="molecule type" value="Genomic_DNA"/>
</dbReference>
<name>A0ACC0K8C0_CHOFU</name>
<evidence type="ECO:0000313" key="1">
    <source>
        <dbReference type="EMBL" id="KAI8432395.1"/>
    </source>
</evidence>
<proteinExistence type="predicted"/>